<name>A0A699U4L8_TANCI</name>
<dbReference type="PANTHER" id="PTHR11439">
    <property type="entry name" value="GAG-POL-RELATED RETROTRANSPOSON"/>
    <property type="match status" value="1"/>
</dbReference>
<sequence length="105" mass="11432">YAIEILDKAHMVNCNSSRTPVDSESKLRADGDPTSDPTLYRSLGALKRVLRYVRGTMDYGLQLFSSSTTDSVAYSNANWAGCPTTRRPTSEAEYCGIANAVAETC</sequence>
<accession>A0A699U4L8</accession>
<organism evidence="1">
    <name type="scientific">Tanacetum cinerariifolium</name>
    <name type="common">Dalmatian daisy</name>
    <name type="synonym">Chrysanthemum cinerariifolium</name>
    <dbReference type="NCBI Taxonomy" id="118510"/>
    <lineage>
        <taxon>Eukaryota</taxon>
        <taxon>Viridiplantae</taxon>
        <taxon>Streptophyta</taxon>
        <taxon>Embryophyta</taxon>
        <taxon>Tracheophyta</taxon>
        <taxon>Spermatophyta</taxon>
        <taxon>Magnoliopsida</taxon>
        <taxon>eudicotyledons</taxon>
        <taxon>Gunneridae</taxon>
        <taxon>Pentapetalae</taxon>
        <taxon>asterids</taxon>
        <taxon>campanulids</taxon>
        <taxon>Asterales</taxon>
        <taxon>Asteraceae</taxon>
        <taxon>Asteroideae</taxon>
        <taxon>Anthemideae</taxon>
        <taxon>Anthemidinae</taxon>
        <taxon>Tanacetum</taxon>
    </lineage>
</organism>
<evidence type="ECO:0000313" key="1">
    <source>
        <dbReference type="EMBL" id="GFD17041.1"/>
    </source>
</evidence>
<dbReference type="PANTHER" id="PTHR11439:SF524">
    <property type="entry name" value="RNA-DIRECTED DNA POLYMERASE, PROTEIN KINASE RLK-PELLE-DLSV FAMILY"/>
    <property type="match status" value="1"/>
</dbReference>
<dbReference type="AlphaFoldDB" id="A0A699U4L8"/>
<feature type="non-terminal residue" evidence="1">
    <location>
        <position position="1"/>
    </location>
</feature>
<proteinExistence type="predicted"/>
<reference evidence="1" key="1">
    <citation type="journal article" date="2019" name="Sci. Rep.">
        <title>Draft genome of Tanacetum cinerariifolium, the natural source of mosquito coil.</title>
        <authorList>
            <person name="Yamashiro T."/>
            <person name="Shiraishi A."/>
            <person name="Satake H."/>
            <person name="Nakayama K."/>
        </authorList>
    </citation>
    <scope>NUCLEOTIDE SEQUENCE</scope>
</reference>
<protein>
    <submittedName>
        <fullName evidence="1">Ribonuclease H-like domain-containing protein</fullName>
    </submittedName>
</protein>
<dbReference type="EMBL" id="BKCJ011297392">
    <property type="protein sequence ID" value="GFD17041.1"/>
    <property type="molecule type" value="Genomic_DNA"/>
</dbReference>
<gene>
    <name evidence="1" type="ORF">Tci_889010</name>
</gene>
<comment type="caution">
    <text evidence="1">The sequence shown here is derived from an EMBL/GenBank/DDBJ whole genome shotgun (WGS) entry which is preliminary data.</text>
</comment>